<keyword evidence="1" id="KW-0813">Transport</keyword>
<dbReference type="GO" id="GO:1903805">
    <property type="term" value="P:L-valine import across plasma membrane"/>
    <property type="evidence" value="ECO:0007669"/>
    <property type="project" value="TreeGrafter"/>
</dbReference>
<dbReference type="PANTHER" id="PTHR45772">
    <property type="entry name" value="CONSERVED COMPONENT OF ABC TRANSPORTER FOR NATURAL AMINO ACIDS-RELATED"/>
    <property type="match status" value="1"/>
</dbReference>
<name>A0AAW7Z8R6_9FIRM</name>
<protein>
    <submittedName>
        <fullName evidence="5">ABC transporter ATP-binding protein</fullName>
    </submittedName>
</protein>
<evidence type="ECO:0000256" key="1">
    <source>
        <dbReference type="ARBA" id="ARBA00022448"/>
    </source>
</evidence>
<dbReference type="Gene3D" id="3.40.50.300">
    <property type="entry name" value="P-loop containing nucleotide triphosphate hydrolases"/>
    <property type="match status" value="1"/>
</dbReference>
<dbReference type="InterPro" id="IPR032823">
    <property type="entry name" value="BCA_ABC_TP_C"/>
</dbReference>
<keyword evidence="6" id="KW-1185">Reference proteome</keyword>
<organism evidence="5 6">
    <name type="scientific">Desulforamulus aquiferis</name>
    <dbReference type="NCBI Taxonomy" id="1397668"/>
    <lineage>
        <taxon>Bacteria</taxon>
        <taxon>Bacillati</taxon>
        <taxon>Bacillota</taxon>
        <taxon>Clostridia</taxon>
        <taxon>Eubacteriales</taxon>
        <taxon>Peptococcaceae</taxon>
        <taxon>Desulforamulus</taxon>
    </lineage>
</organism>
<dbReference type="GO" id="GO:0042941">
    <property type="term" value="P:D-alanine transmembrane transport"/>
    <property type="evidence" value="ECO:0007669"/>
    <property type="project" value="TreeGrafter"/>
</dbReference>
<dbReference type="GO" id="GO:0016887">
    <property type="term" value="F:ATP hydrolysis activity"/>
    <property type="evidence" value="ECO:0007669"/>
    <property type="project" value="InterPro"/>
</dbReference>
<evidence type="ECO:0000256" key="3">
    <source>
        <dbReference type="ARBA" id="ARBA00022840"/>
    </source>
</evidence>
<comment type="caution">
    <text evidence="5">The sequence shown here is derived from an EMBL/GenBank/DDBJ whole genome shotgun (WGS) entry which is preliminary data.</text>
</comment>
<dbReference type="Pfam" id="PF12399">
    <property type="entry name" value="BCA_ABC_TP_C"/>
    <property type="match status" value="1"/>
</dbReference>
<dbReference type="InterPro" id="IPR027417">
    <property type="entry name" value="P-loop_NTPase"/>
</dbReference>
<dbReference type="SUPFAM" id="SSF52540">
    <property type="entry name" value="P-loop containing nucleoside triphosphate hydrolases"/>
    <property type="match status" value="1"/>
</dbReference>
<dbReference type="InterPro" id="IPR051120">
    <property type="entry name" value="ABC_AA/LPS_Transport"/>
</dbReference>
<feature type="domain" description="ABC transporter" evidence="4">
    <location>
        <begin position="2"/>
        <end position="250"/>
    </location>
</feature>
<dbReference type="InterPro" id="IPR003593">
    <property type="entry name" value="AAA+_ATPase"/>
</dbReference>
<proteinExistence type="predicted"/>
<dbReference type="PANTHER" id="PTHR45772:SF7">
    <property type="entry name" value="AMINO ACID ABC TRANSPORTER ATP-BINDING PROTEIN"/>
    <property type="match status" value="1"/>
</dbReference>
<evidence type="ECO:0000313" key="5">
    <source>
        <dbReference type="EMBL" id="MDO7785756.1"/>
    </source>
</evidence>
<dbReference type="CDD" id="cd03219">
    <property type="entry name" value="ABC_Mj1267_LivG_branched"/>
    <property type="match status" value="1"/>
</dbReference>
<evidence type="ECO:0000313" key="6">
    <source>
        <dbReference type="Proteomes" id="UP001172911"/>
    </source>
</evidence>
<evidence type="ECO:0000256" key="2">
    <source>
        <dbReference type="ARBA" id="ARBA00022741"/>
    </source>
</evidence>
<dbReference type="SMART" id="SM00382">
    <property type="entry name" value="AAA"/>
    <property type="match status" value="1"/>
</dbReference>
<evidence type="ECO:0000259" key="4">
    <source>
        <dbReference type="PROSITE" id="PS50893"/>
    </source>
</evidence>
<dbReference type="GO" id="GO:0015192">
    <property type="term" value="F:L-phenylalanine transmembrane transporter activity"/>
    <property type="evidence" value="ECO:0007669"/>
    <property type="project" value="TreeGrafter"/>
</dbReference>
<dbReference type="GO" id="GO:0015188">
    <property type="term" value="F:L-isoleucine transmembrane transporter activity"/>
    <property type="evidence" value="ECO:0007669"/>
    <property type="project" value="TreeGrafter"/>
</dbReference>
<dbReference type="Pfam" id="PF00005">
    <property type="entry name" value="ABC_tran"/>
    <property type="match status" value="1"/>
</dbReference>
<dbReference type="GO" id="GO:0005886">
    <property type="term" value="C:plasma membrane"/>
    <property type="evidence" value="ECO:0007669"/>
    <property type="project" value="TreeGrafter"/>
</dbReference>
<reference evidence="5" key="1">
    <citation type="journal article" date="2023" name="J. Hazard. Mater.">
        <title>Anaerobic biodegradation of pyrene and benzo[a]pyrene by a new sulfate-reducing Desulforamulus aquiferis strain DSA.</title>
        <authorList>
            <person name="Zhang Z."/>
            <person name="Sun J."/>
            <person name="Gong X."/>
            <person name="Wang C."/>
            <person name="Wang H."/>
        </authorList>
    </citation>
    <scope>NUCLEOTIDE SEQUENCE</scope>
    <source>
        <strain evidence="5">DSA</strain>
    </source>
</reference>
<dbReference type="InterPro" id="IPR003439">
    <property type="entry name" value="ABC_transporter-like_ATP-bd"/>
</dbReference>
<dbReference type="GO" id="GO:0015808">
    <property type="term" value="P:L-alanine transport"/>
    <property type="evidence" value="ECO:0007669"/>
    <property type="project" value="TreeGrafter"/>
</dbReference>
<dbReference type="FunFam" id="3.40.50.300:FF:000421">
    <property type="entry name" value="Branched-chain amino acid ABC transporter ATP-binding protein"/>
    <property type="match status" value="1"/>
</dbReference>
<gene>
    <name evidence="5" type="ORF">P6N53_00725</name>
</gene>
<dbReference type="EMBL" id="JARPTC010000001">
    <property type="protein sequence ID" value="MDO7785756.1"/>
    <property type="molecule type" value="Genomic_DNA"/>
</dbReference>
<reference evidence="5" key="2">
    <citation type="submission" date="2023-03" db="EMBL/GenBank/DDBJ databases">
        <authorList>
            <person name="Zhang Z."/>
        </authorList>
    </citation>
    <scope>NUCLEOTIDE SEQUENCE</scope>
    <source>
        <strain evidence="5">DSA</strain>
    </source>
</reference>
<dbReference type="GO" id="GO:1903806">
    <property type="term" value="P:L-isoleucine import across plasma membrane"/>
    <property type="evidence" value="ECO:0007669"/>
    <property type="project" value="TreeGrafter"/>
</dbReference>
<accession>A0AAW7Z8R6</accession>
<sequence length="255" mass="28624">MLEAKELTKQYKGLRAVADYSVRIKQGEIRGLIGPNGAGKTTTFNLLTSLVKSTSGTIYFEGKDITGIRPDQIAEMGICRTFQNIRLFKNLTVLENVLIATQINKNYNFLSVLLSLPSFLKEEKRLINYSLEILETMGLLYAKDIKARNLPYGQQRKLEIARALAVKPKLLLLDEPAAGMNPKESLELMELIRLLRGKFKLTILLIEHDMKFVMNLCEQIQVLSYGMLIAEGTAEEIRNNPEVISAYLGRAAEGA</sequence>
<dbReference type="PROSITE" id="PS50893">
    <property type="entry name" value="ABC_TRANSPORTER_2"/>
    <property type="match status" value="1"/>
</dbReference>
<dbReference type="Proteomes" id="UP001172911">
    <property type="component" value="Unassembled WGS sequence"/>
</dbReference>
<dbReference type="GO" id="GO:0005304">
    <property type="term" value="F:L-valine transmembrane transporter activity"/>
    <property type="evidence" value="ECO:0007669"/>
    <property type="project" value="TreeGrafter"/>
</dbReference>
<keyword evidence="3 5" id="KW-0067">ATP-binding</keyword>
<keyword evidence="2" id="KW-0547">Nucleotide-binding</keyword>
<dbReference type="AlphaFoldDB" id="A0AAW7Z8R6"/>
<dbReference type="GO" id="GO:0005524">
    <property type="term" value="F:ATP binding"/>
    <property type="evidence" value="ECO:0007669"/>
    <property type="project" value="UniProtKB-KW"/>
</dbReference>